<keyword evidence="3" id="KW-0378">Hydrolase</keyword>
<keyword evidence="5" id="KW-0812">Transmembrane</keyword>
<dbReference type="OrthoDB" id="1600564at2759"/>
<protein>
    <recommendedName>
        <fullName evidence="8">SGNH hydrolase-type esterase domain-containing protein</fullName>
    </recommendedName>
</protein>
<evidence type="ECO:0000313" key="6">
    <source>
        <dbReference type="EMBL" id="TVU35755.1"/>
    </source>
</evidence>
<dbReference type="EMBL" id="RWGY01000009">
    <property type="protein sequence ID" value="TVU35755.1"/>
    <property type="molecule type" value="Genomic_DNA"/>
</dbReference>
<dbReference type="InterPro" id="IPR036514">
    <property type="entry name" value="SGNH_hydro_sf"/>
</dbReference>
<feature type="transmembrane region" description="Helical" evidence="5">
    <location>
        <begin position="34"/>
        <end position="53"/>
    </location>
</feature>
<dbReference type="Pfam" id="PF00657">
    <property type="entry name" value="Lipase_GDSL"/>
    <property type="match status" value="1"/>
</dbReference>
<evidence type="ECO:0000256" key="4">
    <source>
        <dbReference type="ARBA" id="ARBA00023180"/>
    </source>
</evidence>
<evidence type="ECO:0000256" key="3">
    <source>
        <dbReference type="ARBA" id="ARBA00022801"/>
    </source>
</evidence>
<evidence type="ECO:0000313" key="7">
    <source>
        <dbReference type="Proteomes" id="UP000324897"/>
    </source>
</evidence>
<comment type="similarity">
    <text evidence="1">Belongs to the 'GDSL' lipolytic enzyme family.</text>
</comment>
<comment type="caution">
    <text evidence="6">The sequence shown here is derived from an EMBL/GenBank/DDBJ whole genome shotgun (WGS) entry which is preliminary data.</text>
</comment>
<evidence type="ECO:0000256" key="1">
    <source>
        <dbReference type="ARBA" id="ARBA00008668"/>
    </source>
</evidence>
<dbReference type="Gramene" id="TVU35755">
    <property type="protein sequence ID" value="TVU35755"/>
    <property type="gene ID" value="EJB05_17658"/>
</dbReference>
<dbReference type="SUPFAM" id="SSF52266">
    <property type="entry name" value="SGNH hydrolase"/>
    <property type="match status" value="1"/>
</dbReference>
<proteinExistence type="inferred from homology"/>
<keyword evidence="4" id="KW-0325">Glycoprotein</keyword>
<dbReference type="PANTHER" id="PTHR22835">
    <property type="entry name" value="ZINC FINGER FYVE DOMAIN CONTAINING PROTEIN"/>
    <property type="match status" value="1"/>
</dbReference>
<dbReference type="PANTHER" id="PTHR22835:SF241">
    <property type="entry name" value="OS01G0650900 PROTEIN"/>
    <property type="match status" value="1"/>
</dbReference>
<evidence type="ECO:0000256" key="5">
    <source>
        <dbReference type="SAM" id="Phobius"/>
    </source>
</evidence>
<keyword evidence="5" id="KW-1133">Transmembrane helix</keyword>
<evidence type="ECO:0008006" key="8">
    <source>
        <dbReference type="Google" id="ProtNLM"/>
    </source>
</evidence>
<dbReference type="InterPro" id="IPR001087">
    <property type="entry name" value="GDSL"/>
</dbReference>
<name>A0A5J9VJP9_9POAL</name>
<gene>
    <name evidence="6" type="ORF">EJB05_17658</name>
</gene>
<dbReference type="CDD" id="cd01837">
    <property type="entry name" value="SGNH_plant_lipase_like"/>
    <property type="match status" value="1"/>
</dbReference>
<keyword evidence="2" id="KW-0732">Signal</keyword>
<accession>A0A5J9VJP9</accession>
<evidence type="ECO:0000256" key="2">
    <source>
        <dbReference type="ARBA" id="ARBA00022729"/>
    </source>
</evidence>
<dbReference type="GO" id="GO:0016788">
    <property type="term" value="F:hydrolase activity, acting on ester bonds"/>
    <property type="evidence" value="ECO:0007669"/>
    <property type="project" value="InterPro"/>
</dbReference>
<feature type="non-terminal residue" evidence="6">
    <location>
        <position position="1"/>
    </location>
</feature>
<organism evidence="6 7">
    <name type="scientific">Eragrostis curvula</name>
    <name type="common">weeping love grass</name>
    <dbReference type="NCBI Taxonomy" id="38414"/>
    <lineage>
        <taxon>Eukaryota</taxon>
        <taxon>Viridiplantae</taxon>
        <taxon>Streptophyta</taxon>
        <taxon>Embryophyta</taxon>
        <taxon>Tracheophyta</taxon>
        <taxon>Spermatophyta</taxon>
        <taxon>Magnoliopsida</taxon>
        <taxon>Liliopsida</taxon>
        <taxon>Poales</taxon>
        <taxon>Poaceae</taxon>
        <taxon>PACMAD clade</taxon>
        <taxon>Chloridoideae</taxon>
        <taxon>Eragrostideae</taxon>
        <taxon>Eragrostidinae</taxon>
        <taxon>Eragrostis</taxon>
    </lineage>
</organism>
<sequence>MVKIRLKLEHNTGIGSQKLIIFFHRLSLPRREKMGIPILLFSVILLLSSPVALCGCYKRIFSFGDSIIDTGNFAYTTGNSSTPVKEPPYGMTYFHHPTGRVSDGRVLVDFYAQAFNLPLVPPSIPEQNSGQFPTGANFAYLGATALPPDFYKVKYNFEMGGSSNLGMQLDSFKTVLARIAPGPDATKSLLAESLIIMGEIGGNDYNYWLLSKGRPRDTPFQYMPDVVGRIGNAVQDMINLGAKVVLVPGNFPIGCVPGYLAKLQSSDAADYDANGCLVWYNNFSEKHNQLLQQEVLRLRSQNPGVMIIFADYFGAAMQFVQNRKKYGIDDPLVACCGGDGRYHYTEAGCNKTSKVWGNPGNFASWDGIHMTEKAYSIIADGVLNGPFADPALLGSC</sequence>
<dbReference type="InterPro" id="IPR035669">
    <property type="entry name" value="SGNH_plant_lipase-like"/>
</dbReference>
<dbReference type="Proteomes" id="UP000324897">
    <property type="component" value="Unassembled WGS sequence"/>
</dbReference>
<dbReference type="AlphaFoldDB" id="A0A5J9VJP9"/>
<keyword evidence="5" id="KW-0472">Membrane</keyword>
<dbReference type="Gene3D" id="3.40.50.1110">
    <property type="entry name" value="SGNH hydrolase"/>
    <property type="match status" value="1"/>
</dbReference>
<keyword evidence="7" id="KW-1185">Reference proteome</keyword>
<reference evidence="6 7" key="1">
    <citation type="journal article" date="2019" name="Sci. Rep.">
        <title>A high-quality genome of Eragrostis curvula grass provides insights into Poaceae evolution and supports new strategies to enhance forage quality.</title>
        <authorList>
            <person name="Carballo J."/>
            <person name="Santos B.A.C.M."/>
            <person name="Zappacosta D."/>
            <person name="Garbus I."/>
            <person name="Selva J.P."/>
            <person name="Gallo C.A."/>
            <person name="Diaz A."/>
            <person name="Albertini E."/>
            <person name="Caccamo M."/>
            <person name="Echenique V."/>
        </authorList>
    </citation>
    <scope>NUCLEOTIDE SEQUENCE [LARGE SCALE GENOMIC DNA]</scope>
    <source>
        <strain evidence="7">cv. Victoria</strain>
        <tissue evidence="6">Leaf</tissue>
    </source>
</reference>